<gene>
    <name evidence="3" type="ORF">O6P43_033785</name>
</gene>
<dbReference type="InterPro" id="IPR024875">
    <property type="entry name" value="Protein_Lines"/>
</dbReference>
<proteinExistence type="predicted"/>
<comment type="caution">
    <text evidence="3">The sequence shown here is derived from an EMBL/GenBank/DDBJ whole genome shotgun (WGS) entry which is preliminary data.</text>
</comment>
<evidence type="ECO:0000313" key="3">
    <source>
        <dbReference type="EMBL" id="KAJ7944381.1"/>
    </source>
</evidence>
<accession>A0AAD7P6X4</accession>
<dbReference type="EMBL" id="JARAOO010000014">
    <property type="protein sequence ID" value="KAJ7944381.1"/>
    <property type="molecule type" value="Genomic_DNA"/>
</dbReference>
<dbReference type="KEGG" id="qsa:O6P43_033785"/>
<sequence length="677" mass="76964">MSAGCDCELSWLCCLIGDSLRSYTDPKLVVSVSKEREKEILVGLSKVLTQIQLRNRGIDSDALIETLVKVKPARDSECSSGSNLHSEFHQCLPRIVTDMIVLLTVKSQFVQHLAGKVLVSISEFVSSTGNNWDEFIHLLCFCMESTLARTLSYSSASSSGHDHFNSDWSSIDYIIRLSLINCDWSTVAGINKVLCSIFKYLTEICDDKLIKVCCDSVSSCLSNVPWGLLDEYQANEIGGIEKSSCADALHLKSFSLMQEPAIKFLGTFVQLLCSLVDQNDCVEAGGKQGDNVDTSIIQYFRHKLLILMTRLSFHTCLDCSVLLSWLQLLHCYFQELLWQPINEFHCGQDSCLKDSPFLLSLSEREVLSVHSSHLQRQAIFLFLKCSFSLICPRGNTGRGCMSSTSNLCMTSDTNLQLDCCCKKKGFVELNRWLQGHLPKDMFLDCEDYCEICMKFSSSFLKLYLHEDDLLFEVLLQLLSMASVAEQQFQKEKAPLEDVMKNITFNVSDLFNPVHLFHLLLSEIHYDHHVLLDYLISKDTGISCAKYLLRCLRLVCDSWDIFMEFSVCGELSYQSTGKRRRISGISNFGAVTIYSQVDSNSVFPSVDKECKGELKYNFKCYRSQPFNEAKKCLLSLKKSVENLHQKNLFPYNPEVLLKRLRKFQELCFNGREILQRTE</sequence>
<feature type="domain" description="Protein Lines N-terminal" evidence="1">
    <location>
        <begin position="451"/>
        <end position="563"/>
    </location>
</feature>
<dbReference type="Proteomes" id="UP001163823">
    <property type="component" value="Chromosome 14"/>
</dbReference>
<protein>
    <submittedName>
        <fullName evidence="3">Protein Lines</fullName>
    </submittedName>
</protein>
<dbReference type="InterPro" id="IPR029415">
    <property type="entry name" value="Lines_C"/>
</dbReference>
<reference evidence="3" key="1">
    <citation type="journal article" date="2023" name="Science">
        <title>Elucidation of the pathway for biosynthesis of saponin adjuvants from the soapbark tree.</title>
        <authorList>
            <person name="Reed J."/>
            <person name="Orme A."/>
            <person name="El-Demerdash A."/>
            <person name="Owen C."/>
            <person name="Martin L.B.B."/>
            <person name="Misra R.C."/>
            <person name="Kikuchi S."/>
            <person name="Rejzek M."/>
            <person name="Martin A.C."/>
            <person name="Harkess A."/>
            <person name="Leebens-Mack J."/>
            <person name="Louveau T."/>
            <person name="Stephenson M.J."/>
            <person name="Osbourn A."/>
        </authorList>
    </citation>
    <scope>NUCLEOTIDE SEQUENCE</scope>
    <source>
        <strain evidence="3">S10</strain>
    </source>
</reference>
<feature type="domain" description="Protein Lines C-terminal" evidence="2">
    <location>
        <begin position="628"/>
        <end position="664"/>
    </location>
</feature>
<name>A0AAD7P6X4_QUISA</name>
<dbReference type="AlphaFoldDB" id="A0AAD7P6X4"/>
<dbReference type="Pfam" id="PF14694">
    <property type="entry name" value="LINES_N"/>
    <property type="match status" value="1"/>
</dbReference>
<dbReference type="PANTHER" id="PTHR16057">
    <property type="entry name" value="WINS1, 2 PROTEIN"/>
    <property type="match status" value="1"/>
</dbReference>
<dbReference type="Pfam" id="PF14695">
    <property type="entry name" value="LINES_C"/>
    <property type="match status" value="1"/>
</dbReference>
<dbReference type="InterPro" id="IPR032794">
    <property type="entry name" value="LINES_N"/>
</dbReference>
<evidence type="ECO:0000313" key="4">
    <source>
        <dbReference type="Proteomes" id="UP001163823"/>
    </source>
</evidence>
<evidence type="ECO:0000259" key="2">
    <source>
        <dbReference type="Pfam" id="PF14695"/>
    </source>
</evidence>
<organism evidence="3 4">
    <name type="scientific">Quillaja saponaria</name>
    <name type="common">Soap bark tree</name>
    <dbReference type="NCBI Taxonomy" id="32244"/>
    <lineage>
        <taxon>Eukaryota</taxon>
        <taxon>Viridiplantae</taxon>
        <taxon>Streptophyta</taxon>
        <taxon>Embryophyta</taxon>
        <taxon>Tracheophyta</taxon>
        <taxon>Spermatophyta</taxon>
        <taxon>Magnoliopsida</taxon>
        <taxon>eudicotyledons</taxon>
        <taxon>Gunneridae</taxon>
        <taxon>Pentapetalae</taxon>
        <taxon>rosids</taxon>
        <taxon>fabids</taxon>
        <taxon>Fabales</taxon>
        <taxon>Quillajaceae</taxon>
        <taxon>Quillaja</taxon>
    </lineage>
</organism>
<keyword evidence="4" id="KW-1185">Reference proteome</keyword>
<evidence type="ECO:0000259" key="1">
    <source>
        <dbReference type="Pfam" id="PF14694"/>
    </source>
</evidence>
<dbReference type="PANTHER" id="PTHR16057:SF1">
    <property type="entry name" value="PROTEIN LINES HOMOLOG 1"/>
    <property type="match status" value="1"/>
</dbReference>